<feature type="chain" id="PRO_5043179632" description="Peptidase S54 rhomboid domain-containing protein" evidence="9">
    <location>
        <begin position="25"/>
        <end position="349"/>
    </location>
</feature>
<evidence type="ECO:0000256" key="9">
    <source>
        <dbReference type="SAM" id="SignalP"/>
    </source>
</evidence>
<dbReference type="Gramene" id="TraesSYM6D03G03734080.1">
    <property type="protein sequence ID" value="TraesSYM6D03G03734080.1"/>
    <property type="gene ID" value="TraesSYM6D03G03734080"/>
</dbReference>
<evidence type="ECO:0000256" key="8">
    <source>
        <dbReference type="SAM" id="Phobius"/>
    </source>
</evidence>
<evidence type="ECO:0000256" key="4">
    <source>
        <dbReference type="ARBA" id="ARBA00022801"/>
    </source>
</evidence>
<feature type="transmembrane region" description="Helical" evidence="8">
    <location>
        <begin position="236"/>
        <end position="257"/>
    </location>
</feature>
<evidence type="ECO:0000313" key="12">
    <source>
        <dbReference type="Proteomes" id="UP000019116"/>
    </source>
</evidence>
<keyword evidence="4" id="KW-0378">Hydrolase</keyword>
<dbReference type="Gramene" id="TraesNOR6D03G03826800.1">
    <property type="protein sequence ID" value="TraesNOR6D03G03826800.1"/>
    <property type="gene ID" value="TraesNOR6D03G03826800"/>
</dbReference>
<evidence type="ECO:0000256" key="5">
    <source>
        <dbReference type="ARBA" id="ARBA00022989"/>
    </source>
</evidence>
<dbReference type="Gramene" id="TraesSTA6D03G03779270.1">
    <property type="protein sequence ID" value="TraesSTA6D03G03779270.1"/>
    <property type="gene ID" value="TraesSTA6D03G03779270"/>
</dbReference>
<gene>
    <name evidence="11" type="primary">LOC123142081</name>
</gene>
<feature type="compositionally biased region" description="Pro residues" evidence="7">
    <location>
        <begin position="43"/>
        <end position="61"/>
    </location>
</feature>
<dbReference type="Proteomes" id="UP000019116">
    <property type="component" value="Chromosome 6D"/>
</dbReference>
<feature type="transmembrane region" description="Helical" evidence="8">
    <location>
        <begin position="269"/>
        <end position="288"/>
    </location>
</feature>
<dbReference type="RefSeq" id="XP_044417038.1">
    <property type="nucleotide sequence ID" value="XM_044561103.1"/>
</dbReference>
<protein>
    <recommendedName>
        <fullName evidence="10">Peptidase S54 rhomboid domain-containing protein</fullName>
    </recommendedName>
</protein>
<dbReference type="PANTHER" id="PTHR43731:SF14">
    <property type="entry name" value="PRESENILIN-ASSOCIATED RHOMBOID-LIKE PROTEIN, MITOCHONDRIAL"/>
    <property type="match status" value="1"/>
</dbReference>
<evidence type="ECO:0000256" key="1">
    <source>
        <dbReference type="ARBA" id="ARBA00004141"/>
    </source>
</evidence>
<dbReference type="PANTHER" id="PTHR43731">
    <property type="entry name" value="RHOMBOID PROTEASE"/>
    <property type="match status" value="1"/>
</dbReference>
<feature type="transmembrane region" description="Helical" evidence="8">
    <location>
        <begin position="294"/>
        <end position="317"/>
    </location>
</feature>
<dbReference type="Gramene" id="TraesCS6D03G0815200.1">
    <property type="protein sequence ID" value="TraesCS6D03G0815200.1.CDS"/>
    <property type="gene ID" value="TraesCS6D03G0815200"/>
</dbReference>
<keyword evidence="9" id="KW-0732">Signal</keyword>
<dbReference type="KEGG" id="taes:123142081"/>
<dbReference type="Gene3D" id="1.20.1540.10">
    <property type="entry name" value="Rhomboid-like"/>
    <property type="match status" value="1"/>
</dbReference>
<evidence type="ECO:0000256" key="7">
    <source>
        <dbReference type="SAM" id="MobiDB-lite"/>
    </source>
</evidence>
<evidence type="ECO:0000256" key="2">
    <source>
        <dbReference type="ARBA" id="ARBA00009045"/>
    </source>
</evidence>
<dbReference type="GO" id="GO:0016020">
    <property type="term" value="C:membrane"/>
    <property type="evidence" value="ECO:0007669"/>
    <property type="project" value="UniProtKB-SubCell"/>
</dbReference>
<name>A0A3B6QJX7_WHEAT</name>
<accession>A0A3B6QJX7</accession>
<dbReference type="PaxDb" id="4565-Traes_6DL_B555C1656.1"/>
<feature type="signal peptide" evidence="9">
    <location>
        <begin position="1"/>
        <end position="24"/>
    </location>
</feature>
<keyword evidence="3 8" id="KW-0812">Transmembrane</keyword>
<dbReference type="Gramene" id="TraesNORUn03G04704990.1">
    <property type="protein sequence ID" value="TraesNORUn03G04704990.1"/>
    <property type="gene ID" value="TraesNORUn03G04704990"/>
</dbReference>
<evidence type="ECO:0000256" key="3">
    <source>
        <dbReference type="ARBA" id="ARBA00022692"/>
    </source>
</evidence>
<dbReference type="AlphaFoldDB" id="A0A3B6QJX7"/>
<dbReference type="Gramene" id="TraesJAG6D03G03769050.1">
    <property type="protein sequence ID" value="TraesJAG6D03G03769050.1"/>
    <property type="gene ID" value="TraesJAG6D03G03769050"/>
</dbReference>
<keyword evidence="5 8" id="KW-1133">Transmembrane helix</keyword>
<dbReference type="Gramene" id="TraesRN6D0100863200.1">
    <property type="protein sequence ID" value="TraesRN6D0100863200.1"/>
    <property type="gene ID" value="TraesRN6D0100863200"/>
</dbReference>
<comment type="subcellular location">
    <subcellularLocation>
        <location evidence="1">Membrane</location>
        <topology evidence="1">Multi-pass membrane protein</topology>
    </subcellularLocation>
</comment>
<dbReference type="EnsemblPlants" id="TraesCS6D02G352900.1">
    <property type="protein sequence ID" value="TraesCS6D02G352900.1"/>
    <property type="gene ID" value="TraesCS6D02G352900"/>
</dbReference>
<feature type="region of interest" description="Disordered" evidence="7">
    <location>
        <begin position="34"/>
        <end position="67"/>
    </location>
</feature>
<dbReference type="Gramene" id="TraesLAC6D03G03736780.1">
    <property type="protein sequence ID" value="TraesLAC6D03G03736780.1"/>
    <property type="gene ID" value="TraesLAC6D03G03736780"/>
</dbReference>
<dbReference type="InterPro" id="IPR035952">
    <property type="entry name" value="Rhomboid-like_sf"/>
</dbReference>
<keyword evidence="6 8" id="KW-0472">Membrane</keyword>
<evidence type="ECO:0000313" key="11">
    <source>
        <dbReference type="EnsemblPlants" id="TraesCS6D02G352900.1"/>
    </source>
</evidence>
<keyword evidence="12" id="KW-1185">Reference proteome</keyword>
<dbReference type="Gramene" id="TraesPARA_EIv1.0_2132380.1">
    <property type="protein sequence ID" value="TraesPARA_EIv1.0_2132380.1.CDS"/>
    <property type="gene ID" value="TraesPARA_EIv1.0_2132380"/>
</dbReference>
<reference evidence="11" key="2">
    <citation type="submission" date="2018-10" db="UniProtKB">
        <authorList>
            <consortium name="EnsemblPlants"/>
        </authorList>
    </citation>
    <scope>IDENTIFICATION</scope>
</reference>
<evidence type="ECO:0000259" key="10">
    <source>
        <dbReference type="Pfam" id="PF01694"/>
    </source>
</evidence>
<feature type="domain" description="Peptidase S54 rhomboid" evidence="10">
    <location>
        <begin position="194"/>
        <end position="340"/>
    </location>
</feature>
<dbReference type="OrthoDB" id="418595at2759"/>
<dbReference type="Pfam" id="PF01694">
    <property type="entry name" value="Rhomboid"/>
    <property type="match status" value="1"/>
</dbReference>
<organism evidence="11">
    <name type="scientific">Triticum aestivum</name>
    <name type="common">Wheat</name>
    <dbReference type="NCBI Taxonomy" id="4565"/>
    <lineage>
        <taxon>Eukaryota</taxon>
        <taxon>Viridiplantae</taxon>
        <taxon>Streptophyta</taxon>
        <taxon>Embryophyta</taxon>
        <taxon>Tracheophyta</taxon>
        <taxon>Spermatophyta</taxon>
        <taxon>Magnoliopsida</taxon>
        <taxon>Liliopsida</taxon>
        <taxon>Poales</taxon>
        <taxon>Poaceae</taxon>
        <taxon>BOP clade</taxon>
        <taxon>Pooideae</taxon>
        <taxon>Triticodae</taxon>
        <taxon>Triticeae</taxon>
        <taxon>Triticinae</taxon>
        <taxon>Triticum</taxon>
    </lineage>
</organism>
<dbReference type="Gramene" id="TraesLDM6D03G03790130.1">
    <property type="protein sequence ID" value="TraesLDM6D03G03790130.1"/>
    <property type="gene ID" value="TraesLDM6D03G03790130"/>
</dbReference>
<dbReference type="GO" id="GO:0004252">
    <property type="term" value="F:serine-type endopeptidase activity"/>
    <property type="evidence" value="ECO:0000318"/>
    <property type="project" value="GO_Central"/>
</dbReference>
<dbReference type="Gramene" id="TraesMAC6D03G03784390.1">
    <property type="protein sequence ID" value="TraesMAC6D03G03784390.1"/>
    <property type="gene ID" value="TraesMAC6D03G03784390"/>
</dbReference>
<dbReference type="Gramene" id="TraesARI6D03G03750680.1">
    <property type="protein sequence ID" value="TraesARI6D03G03750680.1"/>
    <property type="gene ID" value="TraesARI6D03G03750680"/>
</dbReference>
<dbReference type="Gramene" id="TraesJUL6D03G03819240.1">
    <property type="protein sequence ID" value="TraesJUL6D03G03819240.1"/>
    <property type="gene ID" value="TraesJUL6D03G03819240"/>
</dbReference>
<dbReference type="InterPro" id="IPR050925">
    <property type="entry name" value="Rhomboid_protease_S54"/>
</dbReference>
<evidence type="ECO:0000256" key="6">
    <source>
        <dbReference type="ARBA" id="ARBA00023136"/>
    </source>
</evidence>
<sequence length="349" mass="37219">MAALQGRRLLLPLPLSLLARQALRRAVPPPIPRCRFLGSSSPPAAPASPFPSPPAPGPRSPPGSLLPTSAAAVVPAARGAGSPGLEISAPQRGRTTSGWPLPSSALLHAAAPWALWTSATADDMVGALMGANLSVFMLWRVLAHPRFITDPHMVWLDMYFGGRLHTLLTSASSNVDPMFMRKHFMISLDNFTSGRLHTMLTSSFSHMNLKHLFNNMVGLYFFGSSIARTFGPGFLFQLYVTGALTGSVFYLAEKIFLAPRKEVFGGWKTPCLGASAAVNAIVLLEIFLHPTKLLYLHLFIPVPAALVGVGLIGADLWRVKKGGSRVSGSSHLGGALVAAVAFAEIKGWI</sequence>
<dbReference type="Gramene" id="TraesCS6D02G352900.1">
    <property type="protein sequence ID" value="TraesCS6D02G352900.1"/>
    <property type="gene ID" value="TraesCS6D02G352900"/>
</dbReference>
<dbReference type="GeneID" id="123142081"/>
<proteinExistence type="inferred from homology"/>
<dbReference type="SUPFAM" id="SSF144091">
    <property type="entry name" value="Rhomboid-like"/>
    <property type="match status" value="1"/>
</dbReference>
<reference evidence="11" key="1">
    <citation type="submission" date="2018-08" db="EMBL/GenBank/DDBJ databases">
        <authorList>
            <person name="Rossello M."/>
        </authorList>
    </citation>
    <scope>NUCLEOTIDE SEQUENCE [LARGE SCALE GENOMIC DNA]</scope>
    <source>
        <strain evidence="11">cv. Chinese Spring</strain>
    </source>
</reference>
<dbReference type="STRING" id="4565.A0A3B6QJX7"/>
<comment type="similarity">
    <text evidence="2">Belongs to the peptidase S54 family.</text>
</comment>
<dbReference type="InterPro" id="IPR022764">
    <property type="entry name" value="Peptidase_S54_rhomboid_dom"/>
</dbReference>